<sequence>MVLCLMVLCGCASASPGFRGVVPVQVERGGFVIEVWRRGDYAQAIRMGYATRRQQAGMRDHLLAAVEGVTGCRADLARVEGDTGVLNVPLLCPDTS</sequence>
<dbReference type="Proteomes" id="UP000198539">
    <property type="component" value="Unassembled WGS sequence"/>
</dbReference>
<evidence type="ECO:0000313" key="1">
    <source>
        <dbReference type="EMBL" id="SDW58209.1"/>
    </source>
</evidence>
<proteinExistence type="predicted"/>
<accession>A0A1H2URK3</accession>
<gene>
    <name evidence="1" type="ORF">SAMN04488238_102459</name>
</gene>
<name>A0A1H2URK3_9RHOB</name>
<protein>
    <submittedName>
        <fullName evidence="1">Uncharacterized protein</fullName>
    </submittedName>
</protein>
<dbReference type="AlphaFoldDB" id="A0A1H2URK3"/>
<dbReference type="OrthoDB" id="7864349at2"/>
<dbReference type="RefSeq" id="WP_143033466.1">
    <property type="nucleotide sequence ID" value="NZ_CP061498.1"/>
</dbReference>
<keyword evidence="2" id="KW-1185">Reference proteome</keyword>
<evidence type="ECO:0000313" key="2">
    <source>
        <dbReference type="Proteomes" id="UP000198539"/>
    </source>
</evidence>
<reference evidence="1 2" key="1">
    <citation type="submission" date="2016-10" db="EMBL/GenBank/DDBJ databases">
        <authorList>
            <person name="de Groot N.N."/>
        </authorList>
    </citation>
    <scope>NUCLEOTIDE SEQUENCE [LARGE SCALE GENOMIC DNA]</scope>
    <source>
        <strain evidence="1 2">CGMCC 1.8894</strain>
    </source>
</reference>
<dbReference type="EMBL" id="FNOM01000002">
    <property type="protein sequence ID" value="SDW58209.1"/>
    <property type="molecule type" value="Genomic_DNA"/>
</dbReference>
<organism evidence="1 2">
    <name type="scientific">Roseicitreum antarcticum</name>
    <dbReference type="NCBI Taxonomy" id="564137"/>
    <lineage>
        <taxon>Bacteria</taxon>
        <taxon>Pseudomonadati</taxon>
        <taxon>Pseudomonadota</taxon>
        <taxon>Alphaproteobacteria</taxon>
        <taxon>Rhodobacterales</taxon>
        <taxon>Paracoccaceae</taxon>
        <taxon>Roseicitreum</taxon>
    </lineage>
</organism>